<reference evidence="1" key="1">
    <citation type="submission" date="2014-09" db="EMBL/GenBank/DDBJ databases">
        <authorList>
            <person name="Magalhaes I.L.F."/>
            <person name="Oliveira U."/>
            <person name="Santos F.R."/>
            <person name="Vidigal T.H.D.A."/>
            <person name="Brescovit A.D."/>
            <person name="Santos A.J."/>
        </authorList>
    </citation>
    <scope>NUCLEOTIDE SEQUENCE</scope>
    <source>
        <tissue evidence="1">Shoot tissue taken approximately 20 cm above the soil surface</tissue>
    </source>
</reference>
<protein>
    <submittedName>
        <fullName evidence="1">Uncharacterized protein</fullName>
    </submittedName>
</protein>
<dbReference type="EMBL" id="GBRH01188176">
    <property type="protein sequence ID" value="JAE09720.1"/>
    <property type="molecule type" value="Transcribed_RNA"/>
</dbReference>
<reference evidence="1" key="2">
    <citation type="journal article" date="2015" name="Data Brief">
        <title>Shoot transcriptome of the giant reed, Arundo donax.</title>
        <authorList>
            <person name="Barrero R.A."/>
            <person name="Guerrero F.D."/>
            <person name="Moolhuijzen P."/>
            <person name="Goolsby J.A."/>
            <person name="Tidwell J."/>
            <person name="Bellgard S.E."/>
            <person name="Bellgard M.I."/>
        </authorList>
    </citation>
    <scope>NUCLEOTIDE SEQUENCE</scope>
    <source>
        <tissue evidence="1">Shoot tissue taken approximately 20 cm above the soil surface</tissue>
    </source>
</reference>
<proteinExistence type="predicted"/>
<accession>A0A0A9F9M0</accession>
<dbReference type="AlphaFoldDB" id="A0A0A9F9M0"/>
<organism evidence="1">
    <name type="scientific">Arundo donax</name>
    <name type="common">Giant reed</name>
    <name type="synonym">Donax arundinaceus</name>
    <dbReference type="NCBI Taxonomy" id="35708"/>
    <lineage>
        <taxon>Eukaryota</taxon>
        <taxon>Viridiplantae</taxon>
        <taxon>Streptophyta</taxon>
        <taxon>Embryophyta</taxon>
        <taxon>Tracheophyta</taxon>
        <taxon>Spermatophyta</taxon>
        <taxon>Magnoliopsida</taxon>
        <taxon>Liliopsida</taxon>
        <taxon>Poales</taxon>
        <taxon>Poaceae</taxon>
        <taxon>PACMAD clade</taxon>
        <taxon>Arundinoideae</taxon>
        <taxon>Arundineae</taxon>
        <taxon>Arundo</taxon>
    </lineage>
</organism>
<name>A0A0A9F9M0_ARUDO</name>
<sequence>MIFTNGKQNTIYILFLLARNAITPWKVMMSYTQTI</sequence>
<evidence type="ECO:0000313" key="1">
    <source>
        <dbReference type="EMBL" id="JAE09720.1"/>
    </source>
</evidence>